<organism evidence="2 4">
    <name type="scientific">Halarchaeum rubridurum</name>
    <dbReference type="NCBI Taxonomy" id="489911"/>
    <lineage>
        <taxon>Archaea</taxon>
        <taxon>Methanobacteriati</taxon>
        <taxon>Methanobacteriota</taxon>
        <taxon>Stenosarchaea group</taxon>
        <taxon>Halobacteria</taxon>
        <taxon>Halobacteriales</taxon>
        <taxon>Halobacteriaceae</taxon>
    </lineage>
</organism>
<dbReference type="EMBL" id="BMOO01000010">
    <property type="protein sequence ID" value="GGM75955.1"/>
    <property type="molecule type" value="Genomic_DNA"/>
</dbReference>
<comment type="caution">
    <text evidence="2">The sequence shown here is derived from an EMBL/GenBank/DDBJ whole genome shotgun (WGS) entry which is preliminary data.</text>
</comment>
<accession>A0A830G4P5</accession>
<feature type="transmembrane region" description="Helical" evidence="1">
    <location>
        <begin position="46"/>
        <end position="66"/>
    </location>
</feature>
<dbReference type="InterPro" id="IPR017823">
    <property type="entry name" value="CruF"/>
</dbReference>
<proteinExistence type="predicted"/>
<dbReference type="InterPro" id="IPR007354">
    <property type="entry name" value="CruF-like"/>
</dbReference>
<keyword evidence="1" id="KW-0472">Membrane</keyword>
<gene>
    <name evidence="2" type="ORF">GCM10009017_27360</name>
    <name evidence="3" type="ORF">J2752_002890</name>
</gene>
<keyword evidence="1" id="KW-0812">Transmembrane</keyword>
<dbReference type="OrthoDB" id="107798at2157"/>
<evidence type="ECO:0000256" key="1">
    <source>
        <dbReference type="SAM" id="Phobius"/>
    </source>
</evidence>
<feature type="transmembrane region" description="Helical" evidence="1">
    <location>
        <begin position="21"/>
        <end position="40"/>
    </location>
</feature>
<dbReference type="PANTHER" id="PTHR39419">
    <property type="entry name" value="SLL0814 PROTEIN"/>
    <property type="match status" value="1"/>
</dbReference>
<reference evidence="3" key="3">
    <citation type="submission" date="2021-03" db="EMBL/GenBank/DDBJ databases">
        <title>Genomic Encyclopedia of Type Strains, Phase IV (KMG-IV): sequencing the most valuable type-strain genomes for metagenomic binning, comparative biology and taxonomic classification.</title>
        <authorList>
            <person name="Goeker M."/>
        </authorList>
    </citation>
    <scope>NUCLEOTIDE SEQUENCE</scope>
    <source>
        <strain evidence="3">DSM 22443</strain>
    </source>
</reference>
<dbReference type="Proteomes" id="UP000765891">
    <property type="component" value="Unassembled WGS sequence"/>
</dbReference>
<reference evidence="2" key="1">
    <citation type="journal article" date="2014" name="Int. J. Syst. Evol. Microbiol.">
        <title>Complete genome sequence of Corynebacterium casei LMG S-19264T (=DSM 44701T), isolated from a smear-ripened cheese.</title>
        <authorList>
            <consortium name="US DOE Joint Genome Institute (JGI-PGF)"/>
            <person name="Walter F."/>
            <person name="Albersmeier A."/>
            <person name="Kalinowski J."/>
            <person name="Ruckert C."/>
        </authorList>
    </citation>
    <scope>NUCLEOTIDE SEQUENCE</scope>
    <source>
        <strain evidence="2">JCM 16108</strain>
    </source>
</reference>
<dbReference type="PANTHER" id="PTHR39419:SF1">
    <property type="entry name" value="SLL0814 PROTEIN"/>
    <property type="match status" value="1"/>
</dbReference>
<dbReference type="EMBL" id="JAGGKO010000009">
    <property type="protein sequence ID" value="MBP1955959.1"/>
    <property type="molecule type" value="Genomic_DNA"/>
</dbReference>
<name>A0A830G4P5_9EURY</name>
<reference evidence="2" key="2">
    <citation type="submission" date="2020-09" db="EMBL/GenBank/DDBJ databases">
        <authorList>
            <person name="Sun Q."/>
            <person name="Ohkuma M."/>
        </authorList>
    </citation>
    <scope>NUCLEOTIDE SEQUENCE</scope>
    <source>
        <strain evidence="2">JCM 16108</strain>
    </source>
</reference>
<feature type="transmembrane region" description="Helical" evidence="1">
    <location>
        <begin position="246"/>
        <end position="263"/>
    </location>
</feature>
<feature type="transmembrane region" description="Helical" evidence="1">
    <location>
        <begin position="78"/>
        <end position="101"/>
    </location>
</feature>
<evidence type="ECO:0000313" key="3">
    <source>
        <dbReference type="EMBL" id="MBP1955959.1"/>
    </source>
</evidence>
<dbReference type="AlphaFoldDB" id="A0A830G4P5"/>
<dbReference type="Proteomes" id="UP000614609">
    <property type="component" value="Unassembled WGS sequence"/>
</dbReference>
<keyword evidence="4" id="KW-1185">Reference proteome</keyword>
<evidence type="ECO:0000313" key="2">
    <source>
        <dbReference type="EMBL" id="GGM75955.1"/>
    </source>
</evidence>
<dbReference type="NCBIfam" id="TIGR03460">
    <property type="entry name" value="crt_membr_arch"/>
    <property type="match status" value="1"/>
</dbReference>
<sequence length="283" mass="29802">MADARRTAAQARLETVVAENRFGIAVLAPLIGAASLLAGARGFLPAWLAFSPALLVFGTAMLRFPLAAAIGPELDRRALAVLAALCGYTYLIEHVGVTTGWPYGAFSYGVELGPMVAGVPLALPLFFLPLVLNAYFLALALLGERARAPHLRLPAAVGLVLLVDCVLDPGAVALGFWSYADGGLYYGIPLSNYLGWALSGSVAVVTLDVAFDHRALRARLDACSFALDDLVSFVVLWGLVNLAYANWVPVLCTAALVCGLLATDRFDLALARGDGEGGVREWG</sequence>
<protein>
    <submittedName>
        <fullName evidence="3">Putative membrane protein</fullName>
    </submittedName>
</protein>
<dbReference type="RefSeq" id="WP_188873144.1">
    <property type="nucleotide sequence ID" value="NZ_BMOO01000010.1"/>
</dbReference>
<keyword evidence="1" id="KW-1133">Transmembrane helix</keyword>
<evidence type="ECO:0000313" key="4">
    <source>
        <dbReference type="Proteomes" id="UP000614609"/>
    </source>
</evidence>
<dbReference type="Pfam" id="PF04240">
    <property type="entry name" value="Caroten_synth"/>
    <property type="match status" value="1"/>
</dbReference>
<dbReference type="InterPro" id="IPR053540">
    <property type="entry name" value="BABR_hydratase"/>
</dbReference>
<feature type="transmembrane region" description="Helical" evidence="1">
    <location>
        <begin position="121"/>
        <end position="143"/>
    </location>
</feature>
<feature type="transmembrane region" description="Helical" evidence="1">
    <location>
        <begin position="155"/>
        <end position="180"/>
    </location>
</feature>
<dbReference type="NCBIfam" id="NF041333">
    <property type="entry name" value="CruF_Halo"/>
    <property type="match status" value="1"/>
</dbReference>